<dbReference type="AlphaFoldDB" id="A0A2N7UCZ2"/>
<keyword evidence="4 5" id="KW-0472">Membrane</keyword>
<feature type="transmembrane region" description="Helical" evidence="5">
    <location>
        <begin position="129"/>
        <end position="146"/>
    </location>
</feature>
<evidence type="ECO:0000313" key="7">
    <source>
        <dbReference type="EMBL" id="PMR78287.1"/>
    </source>
</evidence>
<dbReference type="EMBL" id="PNRG01000033">
    <property type="protein sequence ID" value="PMR78287.1"/>
    <property type="molecule type" value="Genomic_DNA"/>
</dbReference>
<dbReference type="PANTHER" id="PTHR32322:SF9">
    <property type="entry name" value="AMINO-ACID METABOLITE EFFLUX PUMP-RELATED"/>
    <property type="match status" value="1"/>
</dbReference>
<keyword evidence="2 5" id="KW-0812">Transmembrane</keyword>
<dbReference type="PANTHER" id="PTHR32322">
    <property type="entry name" value="INNER MEMBRANE TRANSPORTER"/>
    <property type="match status" value="1"/>
</dbReference>
<evidence type="ECO:0000256" key="5">
    <source>
        <dbReference type="SAM" id="Phobius"/>
    </source>
</evidence>
<evidence type="ECO:0000256" key="1">
    <source>
        <dbReference type="ARBA" id="ARBA00004141"/>
    </source>
</evidence>
<evidence type="ECO:0000256" key="3">
    <source>
        <dbReference type="ARBA" id="ARBA00022989"/>
    </source>
</evidence>
<dbReference type="Proteomes" id="UP000235547">
    <property type="component" value="Unassembled WGS sequence"/>
</dbReference>
<name>A0A2N7UCZ2_9GAMM</name>
<feature type="transmembrane region" description="Helical" evidence="5">
    <location>
        <begin position="40"/>
        <end position="60"/>
    </location>
</feature>
<proteinExistence type="predicted"/>
<dbReference type="InterPro" id="IPR050638">
    <property type="entry name" value="AA-Vitamin_Transporters"/>
</dbReference>
<sequence length="320" mass="34685">MKTIHRTMGLMEWALLLSLSMLWGGSFFFVGVAVEELGPLTIVALRVGLAALALNAMILLRGQRMPLNRGLWAAFIGMGLLNNMIPFSLIAWGQGHIASGLASILNATTPFFTILVAHFLTRDELFTPGRLAGVAIGFAGVVYMLGTEVHEGTDSRSWAQLAVLAGAVSYAFAGVFGRRFRTLGCSPLVAACGQVTASALVLLPLALVVERFWQPPWPAGLDTWSAVFGLALFSTALAYLIYFRLLESAGATNLLLVTFLIPASAILLGIFVLGERLEWRHMIGMGLIGLGLVSIDGRPWRWFRRMAHARWKAKRGGTSQ</sequence>
<dbReference type="GO" id="GO:0016020">
    <property type="term" value="C:membrane"/>
    <property type="evidence" value="ECO:0007669"/>
    <property type="project" value="UniProtKB-SubCell"/>
</dbReference>
<evidence type="ECO:0000313" key="8">
    <source>
        <dbReference type="Proteomes" id="UP000235547"/>
    </source>
</evidence>
<feature type="transmembrane region" description="Helical" evidence="5">
    <location>
        <begin position="12"/>
        <end position="34"/>
    </location>
</feature>
<feature type="transmembrane region" description="Helical" evidence="5">
    <location>
        <begin position="97"/>
        <end position="117"/>
    </location>
</feature>
<feature type="transmembrane region" description="Helical" evidence="5">
    <location>
        <begin position="279"/>
        <end position="297"/>
    </location>
</feature>
<keyword evidence="8" id="KW-1185">Reference proteome</keyword>
<feature type="transmembrane region" description="Helical" evidence="5">
    <location>
        <begin position="188"/>
        <end position="209"/>
    </location>
</feature>
<feature type="transmembrane region" description="Helical" evidence="5">
    <location>
        <begin position="221"/>
        <end position="242"/>
    </location>
</feature>
<feature type="transmembrane region" description="Helical" evidence="5">
    <location>
        <begin position="72"/>
        <end position="91"/>
    </location>
</feature>
<feature type="domain" description="EamA" evidence="6">
    <location>
        <begin position="158"/>
        <end position="293"/>
    </location>
</feature>
<protein>
    <submittedName>
        <fullName evidence="7">EamA family transporter</fullName>
    </submittedName>
</protein>
<accession>A0A2N7UCZ2</accession>
<keyword evidence="3 5" id="KW-1133">Transmembrane helix</keyword>
<dbReference type="OrthoDB" id="9810556at2"/>
<dbReference type="InterPro" id="IPR000620">
    <property type="entry name" value="EamA_dom"/>
</dbReference>
<feature type="domain" description="EamA" evidence="6">
    <location>
        <begin position="15"/>
        <end position="145"/>
    </location>
</feature>
<comment type="caution">
    <text evidence="7">The sequence shown here is derived from an EMBL/GenBank/DDBJ whole genome shotgun (WGS) entry which is preliminary data.</text>
</comment>
<organism evidence="7 8">
    <name type="scientific">Halomonas urumqiensis</name>
    <dbReference type="NCBI Taxonomy" id="1684789"/>
    <lineage>
        <taxon>Bacteria</taxon>
        <taxon>Pseudomonadati</taxon>
        <taxon>Pseudomonadota</taxon>
        <taxon>Gammaproteobacteria</taxon>
        <taxon>Oceanospirillales</taxon>
        <taxon>Halomonadaceae</taxon>
        <taxon>Halomonas</taxon>
    </lineage>
</organism>
<evidence type="ECO:0000256" key="2">
    <source>
        <dbReference type="ARBA" id="ARBA00022692"/>
    </source>
</evidence>
<dbReference type="RefSeq" id="WP_102589351.1">
    <property type="nucleotide sequence ID" value="NZ_BNAE01000001.1"/>
</dbReference>
<dbReference type="SUPFAM" id="SSF103481">
    <property type="entry name" value="Multidrug resistance efflux transporter EmrE"/>
    <property type="match status" value="2"/>
</dbReference>
<dbReference type="Pfam" id="PF00892">
    <property type="entry name" value="EamA"/>
    <property type="match status" value="2"/>
</dbReference>
<reference evidence="7 8" key="1">
    <citation type="submission" date="2018-01" db="EMBL/GenBank/DDBJ databases">
        <title>Halomonas endophytica sp. nov., isolated from storage liquid in the stems of Populus euphratica.</title>
        <authorList>
            <person name="Chen C."/>
        </authorList>
    </citation>
    <scope>NUCLEOTIDE SEQUENCE [LARGE SCALE GENOMIC DNA]</scope>
    <source>
        <strain evidence="7 8">BZ-SZ-XJ27</strain>
    </source>
</reference>
<evidence type="ECO:0000256" key="4">
    <source>
        <dbReference type="ARBA" id="ARBA00023136"/>
    </source>
</evidence>
<dbReference type="InterPro" id="IPR037185">
    <property type="entry name" value="EmrE-like"/>
</dbReference>
<feature type="transmembrane region" description="Helical" evidence="5">
    <location>
        <begin position="254"/>
        <end position="273"/>
    </location>
</feature>
<feature type="transmembrane region" description="Helical" evidence="5">
    <location>
        <begin position="158"/>
        <end position="176"/>
    </location>
</feature>
<gene>
    <name evidence="7" type="ORF">C1H70_16120</name>
</gene>
<comment type="subcellular location">
    <subcellularLocation>
        <location evidence="1">Membrane</location>
        <topology evidence="1">Multi-pass membrane protein</topology>
    </subcellularLocation>
</comment>
<evidence type="ECO:0000259" key="6">
    <source>
        <dbReference type="Pfam" id="PF00892"/>
    </source>
</evidence>